<dbReference type="SUPFAM" id="SSF143422">
    <property type="entry name" value="Transposase IS200-like"/>
    <property type="match status" value="1"/>
</dbReference>
<dbReference type="InterPro" id="IPR002686">
    <property type="entry name" value="Transposase_17"/>
</dbReference>
<dbReference type="GO" id="GO:0043565">
    <property type="term" value="F:sequence-specific DNA binding"/>
    <property type="evidence" value="ECO:0007669"/>
    <property type="project" value="TreeGrafter"/>
</dbReference>
<accession>A0A0E2ZPH5</accession>
<dbReference type="GO" id="GO:0004803">
    <property type="term" value="F:transposase activity"/>
    <property type="evidence" value="ECO:0007669"/>
    <property type="project" value="InterPro"/>
</dbReference>
<dbReference type="PANTHER" id="PTHR36966:SF1">
    <property type="entry name" value="REP-ASSOCIATED TYROSINE TRANSPOSASE"/>
    <property type="match status" value="1"/>
</dbReference>
<protein>
    <recommendedName>
        <fullName evidence="1">Transposase IS200-like domain-containing protein</fullName>
    </recommendedName>
</protein>
<dbReference type="Gene3D" id="3.30.70.1290">
    <property type="entry name" value="Transposase IS200-like"/>
    <property type="match status" value="1"/>
</dbReference>
<sequence length="175" mass="20871">MPRYLRACVPGGTFFFTVALLERQSHLLTEHIDDLRLAFADARRRRPFTIEAIVILPDHLHCLWTLPPGDSDFSVRWHDIKARFSARIPPGERLSARRLKKSERGIWQRRFWEHVIRDERDFWLHGDYIHYNPVKHGHTEKAADWPYSSFQRFVQRGFYPLNWAASEKVCDLTME</sequence>
<dbReference type="AlphaFoldDB" id="A0A0E2ZPH5"/>
<gene>
    <name evidence="2" type="ORF">IB75_03870</name>
</gene>
<feature type="domain" description="Transposase IS200-like" evidence="1">
    <location>
        <begin position="9"/>
        <end position="132"/>
    </location>
</feature>
<evidence type="ECO:0000313" key="2">
    <source>
        <dbReference type="EMBL" id="KFI20257.1"/>
    </source>
</evidence>
<organism evidence="2 3">
    <name type="scientific">Nitrosococcus oceani C-27</name>
    <dbReference type="NCBI Taxonomy" id="314279"/>
    <lineage>
        <taxon>Bacteria</taxon>
        <taxon>Pseudomonadati</taxon>
        <taxon>Pseudomonadota</taxon>
        <taxon>Gammaproteobacteria</taxon>
        <taxon>Chromatiales</taxon>
        <taxon>Chromatiaceae</taxon>
        <taxon>Nitrosococcus</taxon>
    </lineage>
</organism>
<evidence type="ECO:0000313" key="3">
    <source>
        <dbReference type="Proteomes" id="UP000028839"/>
    </source>
</evidence>
<dbReference type="HOGENOM" id="CLU_068226_6_0_6"/>
<dbReference type="Proteomes" id="UP000028839">
    <property type="component" value="Unassembled WGS sequence"/>
</dbReference>
<proteinExistence type="predicted"/>
<name>A0A0E2ZPH5_9GAMM</name>
<evidence type="ECO:0000259" key="1">
    <source>
        <dbReference type="SMART" id="SM01321"/>
    </source>
</evidence>
<dbReference type="NCBIfam" id="NF047646">
    <property type="entry name" value="REP_Tyr_transpos"/>
    <property type="match status" value="1"/>
</dbReference>
<dbReference type="InterPro" id="IPR036515">
    <property type="entry name" value="Transposase_17_sf"/>
</dbReference>
<dbReference type="PANTHER" id="PTHR36966">
    <property type="entry name" value="REP-ASSOCIATED TYROSINE TRANSPOSASE"/>
    <property type="match status" value="1"/>
</dbReference>
<dbReference type="EMBL" id="JPGN01000023">
    <property type="protein sequence ID" value="KFI20257.1"/>
    <property type="molecule type" value="Genomic_DNA"/>
</dbReference>
<comment type="caution">
    <text evidence="2">The sequence shown here is derived from an EMBL/GenBank/DDBJ whole genome shotgun (WGS) entry which is preliminary data.</text>
</comment>
<dbReference type="InterPro" id="IPR052715">
    <property type="entry name" value="RAYT_transposase"/>
</dbReference>
<dbReference type="SMART" id="SM01321">
    <property type="entry name" value="Y1_Tnp"/>
    <property type="match status" value="1"/>
</dbReference>
<dbReference type="OrthoDB" id="9794403at2"/>
<dbReference type="GO" id="GO:0006313">
    <property type="term" value="P:DNA transposition"/>
    <property type="evidence" value="ECO:0007669"/>
    <property type="project" value="InterPro"/>
</dbReference>
<reference evidence="2 3" key="1">
    <citation type="submission" date="2014-07" db="EMBL/GenBank/DDBJ databases">
        <title>Comparative analysis of Nitrosococcus oceani genome inventories of strains from Pacific and Atlantic gyres.</title>
        <authorList>
            <person name="Lim C.K."/>
            <person name="Wang L."/>
            <person name="Sayavedra-Soto L.A."/>
            <person name="Klotz M.G."/>
        </authorList>
    </citation>
    <scope>NUCLEOTIDE SEQUENCE [LARGE SCALE GENOMIC DNA]</scope>
    <source>
        <strain evidence="2 3">C-27</strain>
    </source>
</reference>